<reference evidence="2" key="1">
    <citation type="submission" date="2022-10" db="EMBL/GenBank/DDBJ databases">
        <title>Novel sulphate-reducing endosymbionts in the free-living metamonad Anaeramoeba.</title>
        <authorList>
            <person name="Jerlstrom-Hultqvist J."/>
            <person name="Cepicka I."/>
            <person name="Gallot-Lavallee L."/>
            <person name="Salas-Leiva D."/>
            <person name="Curtis B.A."/>
            <person name="Zahonova K."/>
            <person name="Pipaliya S."/>
            <person name="Dacks J."/>
            <person name="Roger A.J."/>
        </authorList>
    </citation>
    <scope>NUCLEOTIDE SEQUENCE</scope>
    <source>
        <strain evidence="2">BMAN</strain>
    </source>
</reference>
<comment type="caution">
    <text evidence="2">The sequence shown here is derived from an EMBL/GenBank/DDBJ whole genome shotgun (WGS) entry which is preliminary data.</text>
</comment>
<dbReference type="AlphaFoldDB" id="A0A9Q0LIU8"/>
<accession>A0A9Q0LIU8</accession>
<dbReference type="Pfam" id="PF00651">
    <property type="entry name" value="BTB"/>
    <property type="match status" value="1"/>
</dbReference>
<dbReference type="EMBL" id="JAPDFW010000073">
    <property type="protein sequence ID" value="KAJ5073627.1"/>
    <property type="molecule type" value="Genomic_DNA"/>
</dbReference>
<protein>
    <submittedName>
        <fullName evidence="2">Speckle-type poz protein</fullName>
    </submittedName>
</protein>
<evidence type="ECO:0000313" key="2">
    <source>
        <dbReference type="EMBL" id="KAJ5073627.1"/>
    </source>
</evidence>
<dbReference type="CDD" id="cd18186">
    <property type="entry name" value="BTB_POZ_ZBTB_KLHL-like"/>
    <property type="match status" value="1"/>
</dbReference>
<gene>
    <name evidence="2" type="ORF">M0811_08464</name>
</gene>
<feature type="domain" description="BTB" evidence="1">
    <location>
        <begin position="125"/>
        <end position="192"/>
    </location>
</feature>
<dbReference type="InterPro" id="IPR011333">
    <property type="entry name" value="SKP1/BTB/POZ_sf"/>
</dbReference>
<sequence>MLSTKPAKQVIPFLIFIYSGMIDPNISLDLDLFKKDDWNLIERNHPLFSFYWKVNEFDFDAFNSQEFLSQFLRDDDNFIHLQNEQNLLNVFQELGFDKNWIDNKKEEAGIQNDLLNLYSEKITKKDFGIICNDSSEIKVHKLILITRSNLFRGMFLNVQDDSNTVRDYSGKSKETLEQLIHYFYFGEFDLDSIQNPEKLIQEYEDIEDFYQLSEFNPMNNRLKEIERNKN</sequence>
<dbReference type="SMART" id="SM00225">
    <property type="entry name" value="BTB"/>
    <property type="match status" value="1"/>
</dbReference>
<proteinExistence type="predicted"/>
<dbReference type="SUPFAM" id="SSF54695">
    <property type="entry name" value="POZ domain"/>
    <property type="match status" value="1"/>
</dbReference>
<dbReference type="Proteomes" id="UP001149090">
    <property type="component" value="Unassembled WGS sequence"/>
</dbReference>
<keyword evidence="3" id="KW-1185">Reference proteome</keyword>
<dbReference type="Gene3D" id="3.30.710.10">
    <property type="entry name" value="Potassium Channel Kv1.1, Chain A"/>
    <property type="match status" value="1"/>
</dbReference>
<name>A0A9Q0LIU8_ANAIG</name>
<evidence type="ECO:0000259" key="1">
    <source>
        <dbReference type="PROSITE" id="PS50097"/>
    </source>
</evidence>
<dbReference type="InterPro" id="IPR000210">
    <property type="entry name" value="BTB/POZ_dom"/>
</dbReference>
<organism evidence="2 3">
    <name type="scientific">Anaeramoeba ignava</name>
    <name type="common">Anaerobic marine amoeba</name>
    <dbReference type="NCBI Taxonomy" id="1746090"/>
    <lineage>
        <taxon>Eukaryota</taxon>
        <taxon>Metamonada</taxon>
        <taxon>Anaeramoebidae</taxon>
        <taxon>Anaeramoeba</taxon>
    </lineage>
</organism>
<dbReference type="PROSITE" id="PS50097">
    <property type="entry name" value="BTB"/>
    <property type="match status" value="1"/>
</dbReference>
<dbReference type="OrthoDB" id="6359816at2759"/>
<evidence type="ECO:0000313" key="3">
    <source>
        <dbReference type="Proteomes" id="UP001149090"/>
    </source>
</evidence>